<keyword evidence="2" id="KW-1003">Cell membrane</keyword>
<dbReference type="RefSeq" id="WP_013787420.1">
    <property type="nucleotide sequence ID" value="NC_015555.1"/>
</dbReference>
<sequence>MSKKLLIPQTTHKQKLNLIKPNLQKLVINNKSIFTKLMIFIALIIILPLTFTGYMSANKSTQILNARIDISNKDTLGLINNYVNLFKNDVETQITILSDSSQLLNYGKTDFATDNQSLQDLFTNILNTKNSKISIIYFATTDKKMIQSPDLPLDSNYDPTAQKWYKDAVENPNSIIWTGPYSNNGTNGAVFTVSKAVKSSLTSAASDVIGVLAFDINLDSLSNMISSIAIGKTGNVYILSKDGIILASKDKNNLFTYITKKNYGKKMISLNDTTFQYSDNGIIKFATIKNLSNFGWKAVVDMNSSEFNDSVSQIKYNIILFSLICLLIGLLIAYFFSKGITSNIKKIMQIMNEASKGNITQKINIKAKDEIGLLANGFNEMIDGIKNLIIEVFNAANNVNFYSEKLTSSSQKAEIITNEVAIAMKEIAEGAQEQAKDAENSASLTDELSKHVDIAIKNSENINNETNNVIYATNQGIENIKDLSEKSKLTDLMQNKVKESTSYLKKKSIEIGNIIETITSIADQTNLLSLNAAIEAARAGKSGKGFAVVADEVRKLASQSSKAANTIEQIIREIQTNIDTTYKIVEDATSSIEEQNKALDKTIHTFYDIQSAVNCIVSELKKLNNSMEKISQSKTNMITSIENIASVTEETAASTEEISSSAETQKEAIDEILKYARDLNAIANTLMAAVNKFKIST</sequence>
<organism evidence="13 14">
    <name type="scientific">Thermoanaerobacterium xylanolyticum (strain ATCC 49914 / DSM 7097 / LX-11)</name>
    <dbReference type="NCBI Taxonomy" id="858215"/>
    <lineage>
        <taxon>Bacteria</taxon>
        <taxon>Bacillati</taxon>
        <taxon>Bacillota</taxon>
        <taxon>Clostridia</taxon>
        <taxon>Thermoanaerobacterales</taxon>
        <taxon>Thermoanaerobacteraceae</taxon>
        <taxon>Thermoanaerobacterium</taxon>
    </lineage>
</organism>
<protein>
    <submittedName>
        <fullName evidence="13">Methyl-accepting chemotaxis sensory transducer with Cache sensor</fullName>
    </submittedName>
</protein>
<evidence type="ECO:0000256" key="2">
    <source>
        <dbReference type="ARBA" id="ARBA00022475"/>
    </source>
</evidence>
<dbReference type="SMART" id="SM00304">
    <property type="entry name" value="HAMP"/>
    <property type="match status" value="1"/>
</dbReference>
<evidence type="ECO:0000256" key="5">
    <source>
        <dbReference type="ARBA" id="ARBA00022989"/>
    </source>
</evidence>
<dbReference type="GO" id="GO:0005886">
    <property type="term" value="C:plasma membrane"/>
    <property type="evidence" value="ECO:0007669"/>
    <property type="project" value="UniProtKB-SubCell"/>
</dbReference>
<keyword evidence="7 9" id="KW-0807">Transducer</keyword>
<dbReference type="eggNOG" id="COG0840">
    <property type="taxonomic scope" value="Bacteria"/>
</dbReference>
<dbReference type="Gene3D" id="6.10.340.10">
    <property type="match status" value="1"/>
</dbReference>
<dbReference type="STRING" id="858215.Thexy_0619"/>
<dbReference type="CDD" id="cd06225">
    <property type="entry name" value="HAMP"/>
    <property type="match status" value="1"/>
</dbReference>
<dbReference type="GO" id="GO:0007165">
    <property type="term" value="P:signal transduction"/>
    <property type="evidence" value="ECO:0007669"/>
    <property type="project" value="UniProtKB-KW"/>
</dbReference>
<dbReference type="SUPFAM" id="SSF103190">
    <property type="entry name" value="Sensory domain-like"/>
    <property type="match status" value="2"/>
</dbReference>
<dbReference type="Pfam" id="PF00672">
    <property type="entry name" value="HAMP"/>
    <property type="match status" value="1"/>
</dbReference>
<gene>
    <name evidence="13" type="ordered locus">Thexy_0619</name>
</gene>
<dbReference type="InterPro" id="IPR033479">
    <property type="entry name" value="dCache_1"/>
</dbReference>
<evidence type="ECO:0000256" key="1">
    <source>
        <dbReference type="ARBA" id="ARBA00004651"/>
    </source>
</evidence>
<evidence type="ECO:0000256" key="8">
    <source>
        <dbReference type="ARBA" id="ARBA00029447"/>
    </source>
</evidence>
<comment type="subcellular location">
    <subcellularLocation>
        <location evidence="1">Cell membrane</location>
        <topology evidence="1">Multi-pass membrane protein</topology>
    </subcellularLocation>
</comment>
<dbReference type="AlphaFoldDB" id="F6BI01"/>
<evidence type="ECO:0000256" key="10">
    <source>
        <dbReference type="SAM" id="Phobius"/>
    </source>
</evidence>
<dbReference type="SUPFAM" id="SSF58104">
    <property type="entry name" value="Methyl-accepting chemotaxis protein (MCP) signaling domain"/>
    <property type="match status" value="1"/>
</dbReference>
<reference evidence="13" key="1">
    <citation type="submission" date="2011-05" db="EMBL/GenBank/DDBJ databases">
        <title>Complete sequence of Thermoanaerobacterium xylanolyticum LX-11.</title>
        <authorList>
            <consortium name="US DOE Joint Genome Institute"/>
            <person name="Lucas S."/>
            <person name="Han J."/>
            <person name="Lapidus A."/>
            <person name="Cheng J.-F."/>
            <person name="Goodwin L."/>
            <person name="Pitluck S."/>
            <person name="Peters L."/>
            <person name="Mikhailova N."/>
            <person name="Lu M."/>
            <person name="Han C."/>
            <person name="Tapia R."/>
            <person name="Land M."/>
            <person name="Hauser L."/>
            <person name="Kyrpides N."/>
            <person name="Ivanova N."/>
            <person name="Pagani I."/>
            <person name="Hemme C."/>
            <person name="Woyke T."/>
        </authorList>
    </citation>
    <scope>NUCLEOTIDE SEQUENCE</scope>
    <source>
        <strain evidence="13">LX-11</strain>
    </source>
</reference>
<name>F6BI01_THEXL</name>
<evidence type="ECO:0000313" key="14">
    <source>
        <dbReference type="Proteomes" id="UP000007239"/>
    </source>
</evidence>
<dbReference type="InterPro" id="IPR003660">
    <property type="entry name" value="HAMP_dom"/>
</dbReference>
<comment type="similarity">
    <text evidence="8">Belongs to the methyl-accepting chemotaxis (MCP) protein family.</text>
</comment>
<dbReference type="SMART" id="SM00283">
    <property type="entry name" value="MA"/>
    <property type="match status" value="1"/>
</dbReference>
<evidence type="ECO:0000256" key="9">
    <source>
        <dbReference type="PROSITE-ProRule" id="PRU00284"/>
    </source>
</evidence>
<dbReference type="CDD" id="cd12912">
    <property type="entry name" value="PDC2_MCP_like"/>
    <property type="match status" value="1"/>
</dbReference>
<dbReference type="KEGG" id="txy:Thexy_0619"/>
<feature type="domain" description="Methyl-accepting transducer" evidence="11">
    <location>
        <begin position="409"/>
        <end position="659"/>
    </location>
</feature>
<feature type="domain" description="HAMP" evidence="12">
    <location>
        <begin position="338"/>
        <end position="390"/>
    </location>
</feature>
<evidence type="ECO:0000256" key="4">
    <source>
        <dbReference type="ARBA" id="ARBA00022692"/>
    </source>
</evidence>
<keyword evidence="4 10" id="KW-0812">Transmembrane</keyword>
<dbReference type="Pfam" id="PF02743">
    <property type="entry name" value="dCache_1"/>
    <property type="match status" value="1"/>
</dbReference>
<dbReference type="PROSITE" id="PS50885">
    <property type="entry name" value="HAMP"/>
    <property type="match status" value="1"/>
</dbReference>
<dbReference type="InterPro" id="IPR029151">
    <property type="entry name" value="Sensor-like_sf"/>
</dbReference>
<proteinExistence type="inferred from homology"/>
<feature type="transmembrane region" description="Helical" evidence="10">
    <location>
        <begin position="33"/>
        <end position="55"/>
    </location>
</feature>
<dbReference type="PROSITE" id="PS50111">
    <property type="entry name" value="CHEMOTAXIS_TRANSDUC_2"/>
    <property type="match status" value="1"/>
</dbReference>
<keyword evidence="5 10" id="KW-1133">Transmembrane helix</keyword>
<dbReference type="GO" id="GO:0006935">
    <property type="term" value="P:chemotaxis"/>
    <property type="evidence" value="ECO:0007669"/>
    <property type="project" value="UniProtKB-KW"/>
</dbReference>
<evidence type="ECO:0000313" key="13">
    <source>
        <dbReference type="EMBL" id="AEF16670.1"/>
    </source>
</evidence>
<keyword evidence="6 10" id="KW-0472">Membrane</keyword>
<evidence type="ECO:0000256" key="6">
    <source>
        <dbReference type="ARBA" id="ARBA00023136"/>
    </source>
</evidence>
<dbReference type="PANTHER" id="PTHR32089:SF114">
    <property type="entry name" value="METHYL-ACCEPTING CHEMOTAXIS PROTEIN MCPB"/>
    <property type="match status" value="1"/>
</dbReference>
<evidence type="ECO:0000259" key="12">
    <source>
        <dbReference type="PROSITE" id="PS50885"/>
    </source>
</evidence>
<dbReference type="EMBL" id="CP002739">
    <property type="protein sequence ID" value="AEF16670.1"/>
    <property type="molecule type" value="Genomic_DNA"/>
</dbReference>
<dbReference type="Gene3D" id="1.10.287.950">
    <property type="entry name" value="Methyl-accepting chemotaxis protein"/>
    <property type="match status" value="1"/>
</dbReference>
<keyword evidence="14" id="KW-1185">Reference proteome</keyword>
<dbReference type="CDD" id="cd11386">
    <property type="entry name" value="MCP_signal"/>
    <property type="match status" value="1"/>
</dbReference>
<accession>F6BI01</accession>
<dbReference type="PANTHER" id="PTHR32089">
    <property type="entry name" value="METHYL-ACCEPTING CHEMOTAXIS PROTEIN MCPB"/>
    <property type="match status" value="1"/>
</dbReference>
<evidence type="ECO:0000259" key="11">
    <source>
        <dbReference type="PROSITE" id="PS50111"/>
    </source>
</evidence>
<dbReference type="Proteomes" id="UP000007239">
    <property type="component" value="Chromosome"/>
</dbReference>
<evidence type="ECO:0000256" key="3">
    <source>
        <dbReference type="ARBA" id="ARBA00022500"/>
    </source>
</evidence>
<feature type="transmembrane region" description="Helical" evidence="10">
    <location>
        <begin position="316"/>
        <end position="336"/>
    </location>
</feature>
<dbReference type="InterPro" id="IPR004089">
    <property type="entry name" value="MCPsignal_dom"/>
</dbReference>
<dbReference type="Gene3D" id="3.30.450.20">
    <property type="entry name" value="PAS domain"/>
    <property type="match status" value="1"/>
</dbReference>
<dbReference type="Pfam" id="PF00015">
    <property type="entry name" value="MCPsignal"/>
    <property type="match status" value="1"/>
</dbReference>
<evidence type="ECO:0000256" key="7">
    <source>
        <dbReference type="ARBA" id="ARBA00023224"/>
    </source>
</evidence>
<dbReference type="HOGENOM" id="CLU_000445_107_19_9"/>
<keyword evidence="3" id="KW-0145">Chemotaxis</keyword>